<dbReference type="GO" id="GO:0003676">
    <property type="term" value="F:nucleic acid binding"/>
    <property type="evidence" value="ECO:0007669"/>
    <property type="project" value="InterPro"/>
</dbReference>
<comment type="caution">
    <text evidence="2">The sequence shown here is derived from an EMBL/GenBank/DDBJ whole genome shotgun (WGS) entry which is preliminary data.</text>
</comment>
<reference evidence="2 3" key="1">
    <citation type="submission" date="2024-01" db="EMBL/GenBank/DDBJ databases">
        <title>The complete chloroplast genome sequence of Lithospermum erythrorhizon: insights into the phylogenetic relationship among Boraginaceae species and the maternal lineages of purple gromwells.</title>
        <authorList>
            <person name="Okada T."/>
            <person name="Watanabe K."/>
        </authorList>
    </citation>
    <scope>NUCLEOTIDE SEQUENCE [LARGE SCALE GENOMIC DNA]</scope>
</reference>
<dbReference type="InterPro" id="IPR036397">
    <property type="entry name" value="RNaseH_sf"/>
</dbReference>
<evidence type="ECO:0000313" key="2">
    <source>
        <dbReference type="EMBL" id="GAA0166785.1"/>
    </source>
</evidence>
<organism evidence="2 3">
    <name type="scientific">Lithospermum erythrorhizon</name>
    <name type="common">Purple gromwell</name>
    <name type="synonym">Lithospermum officinale var. erythrorhizon</name>
    <dbReference type="NCBI Taxonomy" id="34254"/>
    <lineage>
        <taxon>Eukaryota</taxon>
        <taxon>Viridiplantae</taxon>
        <taxon>Streptophyta</taxon>
        <taxon>Embryophyta</taxon>
        <taxon>Tracheophyta</taxon>
        <taxon>Spermatophyta</taxon>
        <taxon>Magnoliopsida</taxon>
        <taxon>eudicotyledons</taxon>
        <taxon>Gunneridae</taxon>
        <taxon>Pentapetalae</taxon>
        <taxon>asterids</taxon>
        <taxon>lamiids</taxon>
        <taxon>Boraginales</taxon>
        <taxon>Boraginaceae</taxon>
        <taxon>Boraginoideae</taxon>
        <taxon>Lithospermeae</taxon>
        <taxon>Lithospermum</taxon>
    </lineage>
</organism>
<name>A0AAV3QTA8_LITER</name>
<feature type="compositionally biased region" description="Low complexity" evidence="1">
    <location>
        <begin position="103"/>
        <end position="112"/>
    </location>
</feature>
<feature type="region of interest" description="Disordered" evidence="1">
    <location>
        <begin position="72"/>
        <end position="123"/>
    </location>
</feature>
<accession>A0AAV3QTA8</accession>
<feature type="compositionally biased region" description="Pro residues" evidence="1">
    <location>
        <begin position="113"/>
        <end position="123"/>
    </location>
</feature>
<feature type="compositionally biased region" description="Low complexity" evidence="1">
    <location>
        <begin position="72"/>
        <end position="95"/>
    </location>
</feature>
<dbReference type="EMBL" id="BAABME010005854">
    <property type="protein sequence ID" value="GAA0166785.1"/>
    <property type="molecule type" value="Genomic_DNA"/>
</dbReference>
<dbReference type="SUPFAM" id="SSF53098">
    <property type="entry name" value="Ribonuclease H-like"/>
    <property type="match status" value="1"/>
</dbReference>
<dbReference type="AlphaFoldDB" id="A0AAV3QTA8"/>
<evidence type="ECO:0008006" key="4">
    <source>
        <dbReference type="Google" id="ProtNLM"/>
    </source>
</evidence>
<dbReference type="InterPro" id="IPR012337">
    <property type="entry name" value="RNaseH-like_sf"/>
</dbReference>
<evidence type="ECO:0000313" key="3">
    <source>
        <dbReference type="Proteomes" id="UP001454036"/>
    </source>
</evidence>
<dbReference type="Gene3D" id="3.30.420.10">
    <property type="entry name" value="Ribonuclease H-like superfamily/Ribonuclease H"/>
    <property type="match status" value="1"/>
</dbReference>
<keyword evidence="3" id="KW-1185">Reference proteome</keyword>
<evidence type="ECO:0000256" key="1">
    <source>
        <dbReference type="SAM" id="MobiDB-lite"/>
    </source>
</evidence>
<gene>
    <name evidence="2" type="ORF">LIER_21864</name>
</gene>
<proteinExistence type="predicted"/>
<dbReference type="Proteomes" id="UP001454036">
    <property type="component" value="Unassembled WGS sequence"/>
</dbReference>
<sequence>MHTFKLPIINFQADEGGEFHKLEPQFKRLGILFRYSCPATPQQNDVAQRKNWHIADKVLLPLPPDTTIPIISPPYSTSPAPTSSALPPSSSVTISPSPPVNFPTNSSTELTPLPSPVPSPPPTHVSAPITTTHPMVTRSKVGIDPTSPHYIPSSFSEAIKYLHWKQAMTEEYNTLMHNHTWSLVTPSPSQNVIGSKWIFCVKLHPDGTIERYKARLVTQGFK</sequence>
<protein>
    <recommendedName>
        <fullName evidence="4">Mitochondrial protein</fullName>
    </recommendedName>
</protein>